<proteinExistence type="predicted"/>
<protein>
    <submittedName>
        <fullName evidence="2">Uncharacterized protein</fullName>
    </submittedName>
</protein>
<name>A0A0A1TEC5_9HYPO</name>
<sequence length="207" mass="22800">MALKRKRSMSEMTSSTASSPFSSPLGQDSIMLNFGPRPFAAPAHLNSRTMKRFRDSRPSENEIHQRTLNILFQAQQQQSQYPESVYDAAQSPTPVVEYQPQQQQQQQQSLHSFWNINSKPTATNTFEVQQTMSGTSCEDCGANLASGSTGDGMDVDSFGQTSTACSACGKFVCFSCSVSNLGEQNRCLRCAKPGAWPETNGWSHSMF</sequence>
<accession>A0A0A1TEC5</accession>
<dbReference type="OrthoDB" id="5336357at2759"/>
<dbReference type="Proteomes" id="UP000039046">
    <property type="component" value="Unassembled WGS sequence"/>
</dbReference>
<dbReference type="HOGENOM" id="CLU_078568_2_0_1"/>
<organism evidence="2 3">
    <name type="scientific">[Torrubiella] hemipterigena</name>
    <dbReference type="NCBI Taxonomy" id="1531966"/>
    <lineage>
        <taxon>Eukaryota</taxon>
        <taxon>Fungi</taxon>
        <taxon>Dikarya</taxon>
        <taxon>Ascomycota</taxon>
        <taxon>Pezizomycotina</taxon>
        <taxon>Sordariomycetes</taxon>
        <taxon>Hypocreomycetidae</taxon>
        <taxon>Hypocreales</taxon>
        <taxon>Clavicipitaceae</taxon>
        <taxon>Clavicipitaceae incertae sedis</taxon>
        <taxon>'Torrubiella' clade</taxon>
    </lineage>
</organism>
<evidence type="ECO:0000313" key="3">
    <source>
        <dbReference type="Proteomes" id="UP000039046"/>
    </source>
</evidence>
<dbReference type="EMBL" id="CDHN01000002">
    <property type="protein sequence ID" value="CEJ85385.1"/>
    <property type="molecule type" value="Genomic_DNA"/>
</dbReference>
<dbReference type="STRING" id="1531966.A0A0A1TEC5"/>
<gene>
    <name evidence="2" type="ORF">VHEMI03755</name>
</gene>
<keyword evidence="3" id="KW-1185">Reference proteome</keyword>
<dbReference type="AlphaFoldDB" id="A0A0A1TEC5"/>
<evidence type="ECO:0000256" key="1">
    <source>
        <dbReference type="SAM" id="MobiDB-lite"/>
    </source>
</evidence>
<feature type="compositionally biased region" description="Low complexity" evidence="1">
    <location>
        <begin position="10"/>
        <end position="24"/>
    </location>
</feature>
<evidence type="ECO:0000313" key="2">
    <source>
        <dbReference type="EMBL" id="CEJ85385.1"/>
    </source>
</evidence>
<feature type="region of interest" description="Disordered" evidence="1">
    <location>
        <begin position="1"/>
        <end position="29"/>
    </location>
</feature>
<reference evidence="2 3" key="1">
    <citation type="journal article" date="2015" name="Genome Announc.">
        <title>Draft Genome Sequence and Gene Annotation of the Entomopathogenic Fungus Verticillium hemipterigenum.</title>
        <authorList>
            <person name="Horn F."/>
            <person name="Habel A."/>
            <person name="Scharf D.H."/>
            <person name="Dworschak J."/>
            <person name="Brakhage A.A."/>
            <person name="Guthke R."/>
            <person name="Hertweck C."/>
            <person name="Linde J."/>
        </authorList>
    </citation>
    <scope>NUCLEOTIDE SEQUENCE [LARGE SCALE GENOMIC DNA]</scope>
</reference>